<keyword evidence="1" id="KW-0175">Coiled coil</keyword>
<evidence type="ECO:0000313" key="2">
    <source>
        <dbReference type="EMBL" id="CAF4376324.1"/>
    </source>
</evidence>
<organism evidence="2 3">
    <name type="scientific">Adineta steineri</name>
    <dbReference type="NCBI Taxonomy" id="433720"/>
    <lineage>
        <taxon>Eukaryota</taxon>
        <taxon>Metazoa</taxon>
        <taxon>Spiralia</taxon>
        <taxon>Gnathifera</taxon>
        <taxon>Rotifera</taxon>
        <taxon>Eurotatoria</taxon>
        <taxon>Bdelloidea</taxon>
        <taxon>Adinetida</taxon>
        <taxon>Adinetidae</taxon>
        <taxon>Adineta</taxon>
    </lineage>
</organism>
<dbReference type="AlphaFoldDB" id="A0A820MMS8"/>
<evidence type="ECO:0000313" key="3">
    <source>
        <dbReference type="Proteomes" id="UP000663844"/>
    </source>
</evidence>
<accession>A0A820MMS8</accession>
<proteinExistence type="predicted"/>
<feature type="non-terminal residue" evidence="2">
    <location>
        <position position="1"/>
    </location>
</feature>
<reference evidence="2" key="1">
    <citation type="submission" date="2021-02" db="EMBL/GenBank/DDBJ databases">
        <authorList>
            <person name="Nowell W R."/>
        </authorList>
    </citation>
    <scope>NUCLEOTIDE SEQUENCE</scope>
</reference>
<comment type="caution">
    <text evidence="2">The sequence shown here is derived from an EMBL/GenBank/DDBJ whole genome shotgun (WGS) entry which is preliminary data.</text>
</comment>
<dbReference type="EMBL" id="CAJOAZ010023529">
    <property type="protein sequence ID" value="CAF4376324.1"/>
    <property type="molecule type" value="Genomic_DNA"/>
</dbReference>
<evidence type="ECO:0000256" key="1">
    <source>
        <dbReference type="SAM" id="Coils"/>
    </source>
</evidence>
<gene>
    <name evidence="2" type="ORF">OXD698_LOCUS50123</name>
</gene>
<protein>
    <submittedName>
        <fullName evidence="2">Uncharacterized protein</fullName>
    </submittedName>
</protein>
<feature type="coiled-coil region" evidence="1">
    <location>
        <begin position="3"/>
        <end position="65"/>
    </location>
</feature>
<feature type="non-terminal residue" evidence="2">
    <location>
        <position position="195"/>
    </location>
</feature>
<sequence>NVCSENQNDLHEKRSRIQQLNDEMIEQEESNDRLIQELQEKDERLQSLNDLIIQLKQHIKNGEEKQIDNNNIEHQVSEDTSSITSDLQIKFDQELRQLIFDELNNNDNLLDLSPQTIIGQYHDNERRIFHDLLQESLTTEDISHLIDSDDILFELLTHLNSLSRLKETLSRDSKELQHIRSLLRLRNDDNNDEKI</sequence>
<dbReference type="Proteomes" id="UP000663844">
    <property type="component" value="Unassembled WGS sequence"/>
</dbReference>
<name>A0A820MMS8_9BILA</name>